<feature type="chain" id="PRO_5045380126" evidence="1">
    <location>
        <begin position="29"/>
        <end position="114"/>
    </location>
</feature>
<dbReference type="EMBL" id="JBHUON010000041">
    <property type="protein sequence ID" value="MFD2866871.1"/>
    <property type="molecule type" value="Genomic_DNA"/>
</dbReference>
<organism evidence="2 3">
    <name type="scientific">Mucilaginibacter antarcticus</name>
    <dbReference type="NCBI Taxonomy" id="1855725"/>
    <lineage>
        <taxon>Bacteria</taxon>
        <taxon>Pseudomonadati</taxon>
        <taxon>Bacteroidota</taxon>
        <taxon>Sphingobacteriia</taxon>
        <taxon>Sphingobacteriales</taxon>
        <taxon>Sphingobacteriaceae</taxon>
        <taxon>Mucilaginibacter</taxon>
    </lineage>
</organism>
<reference evidence="3" key="1">
    <citation type="journal article" date="2019" name="Int. J. Syst. Evol. Microbiol.">
        <title>The Global Catalogue of Microorganisms (GCM) 10K type strain sequencing project: providing services to taxonomists for standard genome sequencing and annotation.</title>
        <authorList>
            <consortium name="The Broad Institute Genomics Platform"/>
            <consortium name="The Broad Institute Genome Sequencing Center for Infectious Disease"/>
            <person name="Wu L."/>
            <person name="Ma J."/>
        </authorList>
    </citation>
    <scope>NUCLEOTIDE SEQUENCE [LARGE SCALE GENOMIC DNA]</scope>
    <source>
        <strain evidence="3">KCTC 52232</strain>
    </source>
</reference>
<evidence type="ECO:0000256" key="1">
    <source>
        <dbReference type="SAM" id="SignalP"/>
    </source>
</evidence>
<protein>
    <submittedName>
        <fullName evidence="2">Uncharacterized protein</fullName>
    </submittedName>
</protein>
<name>A0ABW5XV83_9SPHI</name>
<evidence type="ECO:0000313" key="2">
    <source>
        <dbReference type="EMBL" id="MFD2866871.1"/>
    </source>
</evidence>
<evidence type="ECO:0000313" key="3">
    <source>
        <dbReference type="Proteomes" id="UP001597601"/>
    </source>
</evidence>
<proteinExistence type="predicted"/>
<dbReference type="Proteomes" id="UP001597601">
    <property type="component" value="Unassembled WGS sequence"/>
</dbReference>
<comment type="caution">
    <text evidence="2">The sequence shown here is derived from an EMBL/GenBank/DDBJ whole genome shotgun (WGS) entry which is preliminary data.</text>
</comment>
<sequence length="114" mass="12226">MKSLALFMTVCILFLSSVGGMVAPVAKAAVKEDCCQKMADKTACHQKNTDEPKDGCDKPGCNMMLLCSTCGFLTVEPVQLPVAFAHYQVKPLPLYIIGALSAYAPANWKPPKAC</sequence>
<gene>
    <name evidence="2" type="ORF">ACFSYC_19400</name>
</gene>
<feature type="signal peptide" evidence="1">
    <location>
        <begin position="1"/>
        <end position="28"/>
    </location>
</feature>
<accession>A0ABW5XV83</accession>
<keyword evidence="3" id="KW-1185">Reference proteome</keyword>
<keyword evidence="1" id="KW-0732">Signal</keyword>